<dbReference type="OrthoDB" id="6753189at2759"/>
<accession>A0A9P0AZ12</accession>
<name>A0A9P0AZ12_BRAAE</name>
<reference evidence="2" key="1">
    <citation type="submission" date="2021-12" db="EMBL/GenBank/DDBJ databases">
        <authorList>
            <person name="King R."/>
        </authorList>
    </citation>
    <scope>NUCLEOTIDE SEQUENCE</scope>
</reference>
<evidence type="ECO:0000256" key="1">
    <source>
        <dbReference type="SAM" id="Phobius"/>
    </source>
</evidence>
<sequence length="218" mass="24937">MNLKVRGSNRPHEITNLFQLRHQEDLRGSGKESFWSLLSTAEDILKRTSSALNILNFSRRHPEKNFFGTENPEMTSNIETNAYQEQMSFYNLSQTKMYLLLGCTVSMVIIAIIQAGCNIFKSSEKKSSNQKNSQILLPRAATGETHRAFCEFYGAYNSPSNRLIQDTMNRLCNSFTLNNNTHPLRRRTHVIAGVQRSVDDDPNVSIRHRAQQLDLLNL</sequence>
<keyword evidence="1" id="KW-1133">Transmembrane helix</keyword>
<evidence type="ECO:0000313" key="2">
    <source>
        <dbReference type="EMBL" id="CAH0551187.1"/>
    </source>
</evidence>
<dbReference type="EMBL" id="OV121133">
    <property type="protein sequence ID" value="CAH0551187.1"/>
    <property type="molecule type" value="Genomic_DNA"/>
</dbReference>
<protein>
    <submittedName>
        <fullName evidence="2">Uncharacterized protein</fullName>
    </submittedName>
</protein>
<keyword evidence="1" id="KW-0472">Membrane</keyword>
<dbReference type="Proteomes" id="UP001154078">
    <property type="component" value="Chromosome 2"/>
</dbReference>
<proteinExistence type="predicted"/>
<dbReference type="AlphaFoldDB" id="A0A9P0AZ12"/>
<gene>
    <name evidence="2" type="ORF">MELIAE_LOCUS3855</name>
</gene>
<keyword evidence="1" id="KW-0812">Transmembrane</keyword>
<feature type="transmembrane region" description="Helical" evidence="1">
    <location>
        <begin position="97"/>
        <end position="120"/>
    </location>
</feature>
<evidence type="ECO:0000313" key="3">
    <source>
        <dbReference type="Proteomes" id="UP001154078"/>
    </source>
</evidence>
<keyword evidence="3" id="KW-1185">Reference proteome</keyword>
<organism evidence="2 3">
    <name type="scientific">Brassicogethes aeneus</name>
    <name type="common">Rape pollen beetle</name>
    <name type="synonym">Meligethes aeneus</name>
    <dbReference type="NCBI Taxonomy" id="1431903"/>
    <lineage>
        <taxon>Eukaryota</taxon>
        <taxon>Metazoa</taxon>
        <taxon>Ecdysozoa</taxon>
        <taxon>Arthropoda</taxon>
        <taxon>Hexapoda</taxon>
        <taxon>Insecta</taxon>
        <taxon>Pterygota</taxon>
        <taxon>Neoptera</taxon>
        <taxon>Endopterygota</taxon>
        <taxon>Coleoptera</taxon>
        <taxon>Polyphaga</taxon>
        <taxon>Cucujiformia</taxon>
        <taxon>Nitidulidae</taxon>
        <taxon>Meligethinae</taxon>
        <taxon>Brassicogethes</taxon>
    </lineage>
</organism>